<sequence length="710" mass="80811">MPLSPVLAAAYEVDWYYPPDANELFAFAKGSKRIKAAIDQGWADWIHSPQDVEAVKRGYYYDLSRDHDGRPLYWMAGRWLRFAGGEWEEVDEEEVAHAGRGDHTVRFIEKFICHTMDPWTGDPFLLLPWQRIRVQELFGWRSLHSGYRRYRQAYWEIAKKQGKTTLLGAIAVYLLCADRERKARILGAAADRKQASMVFDEARDFVKAQAVLAEEEEIECIESKKRLIHWRSGSLYEVISSDAFRSEGQNAHAIIFDELHVQRNRKMMRVLRRAGRARRQPIRIVITTAGETMKSIWGEERSKAMLVAKNERIRVRDQVMIASAEPFHVSVEQLKKEKANRIVVPALFSPLPAGEKVKFVDPKNPKKTYEVELSEYAKRGQRFIATKSNLEIPVGAKAQVLTDWTTDHAIRIANPSLGSTCQMEELQDDRENALDNPEEEAEYKQLTLNIVSGSTKDRWITHAEWNRYESKFSWRDLLERECYAGLDISFTSDLTALWLAFPSWNPSKGERYHKSSVAPRIDLLGLAWVADEMFEKREERENVPYRRLSKLSNFGEFGFCRCFESRAIQYDTVGEDILKIAKMFKILSLAYDPAYSQFLVMPYLDPGGLECIPHRQGALSMGPPTKRLVELLHNGELRHGGNPLLDAAIEGAVLAKPDRVGNRYPVKDASTSRIDPVVAMLMSVSLATDPPTSVTANAAWTGAAGSGVYG</sequence>
<dbReference type="Pfam" id="PF03354">
    <property type="entry name" value="TerL_ATPase"/>
    <property type="match status" value="1"/>
</dbReference>
<dbReference type="InterPro" id="IPR005021">
    <property type="entry name" value="Terminase_largesu-like"/>
</dbReference>
<evidence type="ECO:0000313" key="4">
    <source>
        <dbReference type="Proteomes" id="UP000325286"/>
    </source>
</evidence>
<dbReference type="GO" id="GO:0004519">
    <property type="term" value="F:endonuclease activity"/>
    <property type="evidence" value="ECO:0007669"/>
    <property type="project" value="InterPro"/>
</dbReference>
<dbReference type="PANTHER" id="PTHR41287">
    <property type="match status" value="1"/>
</dbReference>
<feature type="domain" description="Terminase large subunit-like endonuclease" evidence="2">
    <location>
        <begin position="412"/>
        <end position="686"/>
    </location>
</feature>
<dbReference type="Gene3D" id="3.40.50.300">
    <property type="entry name" value="P-loop containing nucleotide triphosphate hydrolases"/>
    <property type="match status" value="1"/>
</dbReference>
<dbReference type="Pfam" id="PF20441">
    <property type="entry name" value="TerL_nuclease"/>
    <property type="match status" value="1"/>
</dbReference>
<dbReference type="EMBL" id="CP042914">
    <property type="protein sequence ID" value="QEG40405.1"/>
    <property type="molecule type" value="Genomic_DNA"/>
</dbReference>
<keyword evidence="4" id="KW-1185">Reference proteome</keyword>
<dbReference type="InterPro" id="IPR046461">
    <property type="entry name" value="TerL_ATPase"/>
</dbReference>
<evidence type="ECO:0000313" key="3">
    <source>
        <dbReference type="EMBL" id="QEG40405.1"/>
    </source>
</evidence>
<protein>
    <submittedName>
        <fullName evidence="3">Phage Terminase</fullName>
    </submittedName>
</protein>
<accession>A0A5B9QSN3</accession>
<dbReference type="Proteomes" id="UP000325286">
    <property type="component" value="Chromosome"/>
</dbReference>
<dbReference type="AlphaFoldDB" id="A0A5B9QSN3"/>
<proteinExistence type="predicted"/>
<organism evidence="3 4">
    <name type="scientific">Roseimaritima ulvae</name>
    <dbReference type="NCBI Taxonomy" id="980254"/>
    <lineage>
        <taxon>Bacteria</taxon>
        <taxon>Pseudomonadati</taxon>
        <taxon>Planctomycetota</taxon>
        <taxon>Planctomycetia</taxon>
        <taxon>Pirellulales</taxon>
        <taxon>Pirellulaceae</taxon>
        <taxon>Roseimaritima</taxon>
    </lineage>
</organism>
<name>A0A5B9QSN3_9BACT</name>
<dbReference type="InterPro" id="IPR027417">
    <property type="entry name" value="P-loop_NTPase"/>
</dbReference>
<dbReference type="KEGG" id="rul:UC8_24170"/>
<dbReference type="InterPro" id="IPR046462">
    <property type="entry name" value="TerL_nuclease"/>
</dbReference>
<evidence type="ECO:0000259" key="1">
    <source>
        <dbReference type="Pfam" id="PF03354"/>
    </source>
</evidence>
<evidence type="ECO:0000259" key="2">
    <source>
        <dbReference type="Pfam" id="PF20441"/>
    </source>
</evidence>
<feature type="domain" description="Terminase large subunit-like ATPase" evidence="1">
    <location>
        <begin position="128"/>
        <end position="302"/>
    </location>
</feature>
<reference evidence="3 4" key="1">
    <citation type="submission" date="2019-08" db="EMBL/GenBank/DDBJ databases">
        <title>Deep-cultivation of Planctomycetes and their phenomic and genomic characterization uncovers novel biology.</title>
        <authorList>
            <person name="Wiegand S."/>
            <person name="Jogler M."/>
            <person name="Boedeker C."/>
            <person name="Pinto D."/>
            <person name="Vollmers J."/>
            <person name="Rivas-Marin E."/>
            <person name="Kohn T."/>
            <person name="Peeters S.H."/>
            <person name="Heuer A."/>
            <person name="Rast P."/>
            <person name="Oberbeckmann S."/>
            <person name="Bunk B."/>
            <person name="Jeske O."/>
            <person name="Meyerdierks A."/>
            <person name="Storesund J.E."/>
            <person name="Kallscheuer N."/>
            <person name="Luecker S."/>
            <person name="Lage O.M."/>
            <person name="Pohl T."/>
            <person name="Merkel B.J."/>
            <person name="Hornburger P."/>
            <person name="Mueller R.-W."/>
            <person name="Bruemmer F."/>
            <person name="Labrenz M."/>
            <person name="Spormann A.M."/>
            <person name="Op den Camp H."/>
            <person name="Overmann J."/>
            <person name="Amann R."/>
            <person name="Jetten M.S.M."/>
            <person name="Mascher T."/>
            <person name="Medema M.H."/>
            <person name="Devos D.P."/>
            <person name="Kaster A.-K."/>
            <person name="Ovreas L."/>
            <person name="Rohde M."/>
            <person name="Galperin M.Y."/>
            <person name="Jogler C."/>
        </authorList>
    </citation>
    <scope>NUCLEOTIDE SEQUENCE [LARGE SCALE GENOMIC DNA]</scope>
    <source>
        <strain evidence="3 4">UC8</strain>
    </source>
</reference>
<dbReference type="PANTHER" id="PTHR41287:SF1">
    <property type="entry name" value="PROTEIN YMFN"/>
    <property type="match status" value="1"/>
</dbReference>
<gene>
    <name evidence="3" type="ORF">UC8_24170</name>
</gene>